<proteinExistence type="predicted"/>
<keyword evidence="2" id="KW-1185">Reference proteome</keyword>
<organism evidence="1 2">
    <name type="scientific">Paraburkholderia podalyriae</name>
    <dbReference type="NCBI Taxonomy" id="1938811"/>
    <lineage>
        <taxon>Bacteria</taxon>
        <taxon>Pseudomonadati</taxon>
        <taxon>Pseudomonadota</taxon>
        <taxon>Betaproteobacteria</taxon>
        <taxon>Burkholderiales</taxon>
        <taxon>Burkholderiaceae</taxon>
        <taxon>Paraburkholderia</taxon>
    </lineage>
</organism>
<dbReference type="RefSeq" id="WP_187635612.1">
    <property type="nucleotide sequence ID" value="NZ_VZQQ01000014.1"/>
</dbReference>
<accession>A0ABR7PQM2</accession>
<protein>
    <recommendedName>
        <fullName evidence="3">Fis family transcriptional regulator</fullName>
    </recommendedName>
</protein>
<name>A0ABR7PQM2_9BURK</name>
<reference evidence="1 2" key="1">
    <citation type="submission" date="2019-09" db="EMBL/GenBank/DDBJ databases">
        <title>Paraburkholderia podalyriae sp. nov., A South African Podalyria-associated rhizobium.</title>
        <authorList>
            <person name="Mavima L."/>
            <person name="Beukes C.W."/>
            <person name="Palmer M."/>
            <person name="De Meyer S.E."/>
            <person name="James E.K."/>
            <person name="Maluk M."/>
            <person name="Avontuur J.R."/>
            <person name="Chan W.Y."/>
            <person name="Venter S.N."/>
            <person name="Steenkamp E.T."/>
        </authorList>
    </citation>
    <scope>NUCLEOTIDE SEQUENCE [LARGE SCALE GENOMIC DNA]</scope>
    <source>
        <strain evidence="1 2">WC7.3b</strain>
    </source>
</reference>
<evidence type="ECO:0008006" key="3">
    <source>
        <dbReference type="Google" id="ProtNLM"/>
    </source>
</evidence>
<dbReference type="Proteomes" id="UP000736373">
    <property type="component" value="Unassembled WGS sequence"/>
</dbReference>
<comment type="caution">
    <text evidence="1">The sequence shown here is derived from an EMBL/GenBank/DDBJ whole genome shotgun (WGS) entry which is preliminary data.</text>
</comment>
<dbReference type="EMBL" id="VZQQ01000014">
    <property type="protein sequence ID" value="MBC8748561.1"/>
    <property type="molecule type" value="Genomic_DNA"/>
</dbReference>
<evidence type="ECO:0000313" key="1">
    <source>
        <dbReference type="EMBL" id="MBC8748561.1"/>
    </source>
</evidence>
<gene>
    <name evidence="1" type="ORF">F6X42_18715</name>
</gene>
<evidence type="ECO:0000313" key="2">
    <source>
        <dbReference type="Proteomes" id="UP000736373"/>
    </source>
</evidence>
<sequence length="153" mass="16932">MPSKSRTRKHIQPAMSPLLRALTYSRAAHKPVTKAMLLQCYTALDAFRRGYGSLELFSTLSRQLLVARELCRLGHQPYALADMEAAHAAMMRIVAVEKEESTWLIGDTEYAQLCVALEIIDEQLSTASLGDIAKAEAQMLEGVLRSARKLAIA</sequence>